<dbReference type="GO" id="GO:0003677">
    <property type="term" value="F:DNA binding"/>
    <property type="evidence" value="ECO:0007669"/>
    <property type="project" value="UniProtKB-KW"/>
</dbReference>
<name>A0A1F6C9U9_HANXR</name>
<evidence type="ECO:0000259" key="2">
    <source>
        <dbReference type="Pfam" id="PF02311"/>
    </source>
</evidence>
<evidence type="ECO:0000313" key="4">
    <source>
        <dbReference type="Proteomes" id="UP000178606"/>
    </source>
</evidence>
<proteinExistence type="predicted"/>
<organism evidence="3 4">
    <name type="scientific">Handelsmanbacteria sp. (strain RIFCSPLOWO2_12_FULL_64_10)</name>
    <dbReference type="NCBI Taxonomy" id="1817868"/>
    <lineage>
        <taxon>Bacteria</taxon>
        <taxon>Candidatus Handelsmaniibacteriota</taxon>
    </lineage>
</organism>
<dbReference type="GO" id="GO:0006355">
    <property type="term" value="P:regulation of DNA-templated transcription"/>
    <property type="evidence" value="ECO:0007669"/>
    <property type="project" value="InterPro"/>
</dbReference>
<evidence type="ECO:0000313" key="3">
    <source>
        <dbReference type="EMBL" id="OGG45870.1"/>
    </source>
</evidence>
<keyword evidence="1" id="KW-0238">DNA-binding</keyword>
<protein>
    <recommendedName>
        <fullName evidence="2">AraC-type arabinose-binding/dimerisation domain-containing protein</fullName>
    </recommendedName>
</protein>
<dbReference type="CDD" id="cd02208">
    <property type="entry name" value="cupin_RmlC-like"/>
    <property type="match status" value="1"/>
</dbReference>
<feature type="domain" description="AraC-type arabinose-binding/dimerisation" evidence="2">
    <location>
        <begin position="39"/>
        <end position="111"/>
    </location>
</feature>
<sequence>MSARPYIIYPDTAQSVEAGQLGAVVVKRYVDEPGQVSFGVIDYVPGWFIALHHHRTWELIIVDQSSDGPGYTFFEGRWWRADPGSGVFLPKGHPHAWSAGCERGFKMLWVYGGSVEEAGRIYDADPQTFQPISQGEERAAPAWTPKAG</sequence>
<dbReference type="Gene3D" id="2.60.120.10">
    <property type="entry name" value="Jelly Rolls"/>
    <property type="match status" value="1"/>
</dbReference>
<dbReference type="EMBL" id="MFKF01000360">
    <property type="protein sequence ID" value="OGG45870.1"/>
    <property type="molecule type" value="Genomic_DNA"/>
</dbReference>
<dbReference type="Proteomes" id="UP000178606">
    <property type="component" value="Unassembled WGS sequence"/>
</dbReference>
<dbReference type="InterPro" id="IPR003313">
    <property type="entry name" value="AraC-bd"/>
</dbReference>
<reference evidence="3 4" key="1">
    <citation type="journal article" date="2016" name="Nat. Commun.">
        <title>Thousands of microbial genomes shed light on interconnected biogeochemical processes in an aquifer system.</title>
        <authorList>
            <person name="Anantharaman K."/>
            <person name="Brown C.T."/>
            <person name="Hug L.A."/>
            <person name="Sharon I."/>
            <person name="Castelle C.J."/>
            <person name="Probst A.J."/>
            <person name="Thomas B.C."/>
            <person name="Singh A."/>
            <person name="Wilkins M.J."/>
            <person name="Karaoz U."/>
            <person name="Brodie E.L."/>
            <person name="Williams K.H."/>
            <person name="Hubbard S.S."/>
            <person name="Banfield J.F."/>
        </authorList>
    </citation>
    <scope>NUCLEOTIDE SEQUENCE [LARGE SCALE GENOMIC DNA]</scope>
    <source>
        <strain evidence="4">RIFCSPLOWO2_12_FULL_64_10</strain>
    </source>
</reference>
<dbReference type="InterPro" id="IPR014710">
    <property type="entry name" value="RmlC-like_jellyroll"/>
</dbReference>
<accession>A0A1F6C9U9</accession>
<gene>
    <name evidence="3" type="ORF">A3F84_17085</name>
</gene>
<dbReference type="AlphaFoldDB" id="A0A1F6C9U9"/>
<dbReference type="InterPro" id="IPR011051">
    <property type="entry name" value="RmlC_Cupin_sf"/>
</dbReference>
<comment type="caution">
    <text evidence="3">The sequence shown here is derived from an EMBL/GenBank/DDBJ whole genome shotgun (WGS) entry which is preliminary data.</text>
</comment>
<evidence type="ECO:0000256" key="1">
    <source>
        <dbReference type="ARBA" id="ARBA00023125"/>
    </source>
</evidence>
<dbReference type="SUPFAM" id="SSF51182">
    <property type="entry name" value="RmlC-like cupins"/>
    <property type="match status" value="1"/>
</dbReference>
<dbReference type="Pfam" id="PF02311">
    <property type="entry name" value="AraC_binding"/>
    <property type="match status" value="1"/>
</dbReference>